<proteinExistence type="predicted"/>
<organism evidence="2 3">
    <name type="scientific">Maribacter cobaltidurans</name>
    <dbReference type="NCBI Taxonomy" id="1178778"/>
    <lineage>
        <taxon>Bacteria</taxon>
        <taxon>Pseudomonadati</taxon>
        <taxon>Bacteroidota</taxon>
        <taxon>Flavobacteriia</taxon>
        <taxon>Flavobacteriales</taxon>
        <taxon>Flavobacteriaceae</taxon>
        <taxon>Maribacter</taxon>
    </lineage>
</organism>
<dbReference type="RefSeq" id="WP_094995582.1">
    <property type="nucleotide sequence ID" value="NZ_BMJL01000001.1"/>
</dbReference>
<dbReference type="EMBL" id="CP022957">
    <property type="protein sequence ID" value="ASV28947.1"/>
    <property type="molecule type" value="Genomic_DNA"/>
</dbReference>
<dbReference type="Pfam" id="PF10825">
    <property type="entry name" value="DUF2752"/>
    <property type="match status" value="1"/>
</dbReference>
<evidence type="ECO:0000313" key="3">
    <source>
        <dbReference type="Proteomes" id="UP000215244"/>
    </source>
</evidence>
<dbReference type="OrthoDB" id="9815897at2"/>
<feature type="transmembrane region" description="Helical" evidence="1">
    <location>
        <begin position="80"/>
        <end position="98"/>
    </location>
</feature>
<evidence type="ECO:0008006" key="4">
    <source>
        <dbReference type="Google" id="ProtNLM"/>
    </source>
</evidence>
<accession>A0A223V179</accession>
<sequence>MQVSALLYFINVEKFMLPCFSKQIFGFDCPGCGLQRSVLFLIKGEFVEAFNMYPAIYPMILLFCFLLFGKTIKTKYSNNITNMLMLTTVAFILINYTLKFI</sequence>
<name>A0A223V179_9FLAO</name>
<protein>
    <recommendedName>
        <fullName evidence="4">DUF2752 domain-containing protein</fullName>
    </recommendedName>
</protein>
<keyword evidence="1" id="KW-0812">Transmembrane</keyword>
<dbReference type="KEGG" id="marb:CJ263_01145"/>
<dbReference type="Proteomes" id="UP000215244">
    <property type="component" value="Chromosome"/>
</dbReference>
<dbReference type="AlphaFoldDB" id="A0A223V179"/>
<feature type="transmembrane region" description="Helical" evidence="1">
    <location>
        <begin position="50"/>
        <end position="68"/>
    </location>
</feature>
<keyword evidence="1" id="KW-1133">Transmembrane helix</keyword>
<evidence type="ECO:0000256" key="1">
    <source>
        <dbReference type="SAM" id="Phobius"/>
    </source>
</evidence>
<gene>
    <name evidence="2" type="ORF">CJ263_01145</name>
</gene>
<keyword evidence="1" id="KW-0472">Membrane</keyword>
<dbReference type="InterPro" id="IPR021215">
    <property type="entry name" value="DUF2752"/>
</dbReference>
<reference evidence="2 3" key="1">
    <citation type="submission" date="2017-08" db="EMBL/GenBank/DDBJ databases">
        <title>The complete genome sequence of Maribacter sp. B1, isolated from deep-sea sediment.</title>
        <authorList>
            <person name="Wu Y.-H."/>
            <person name="Cheng H."/>
            <person name="Xu X.-W."/>
        </authorList>
    </citation>
    <scope>NUCLEOTIDE SEQUENCE [LARGE SCALE GENOMIC DNA]</scope>
    <source>
        <strain evidence="2 3">B1</strain>
    </source>
</reference>
<evidence type="ECO:0000313" key="2">
    <source>
        <dbReference type="EMBL" id="ASV28947.1"/>
    </source>
</evidence>
<keyword evidence="3" id="KW-1185">Reference proteome</keyword>